<evidence type="ECO:0000313" key="2">
    <source>
        <dbReference type="EMBL" id="KJH73671.1"/>
    </source>
</evidence>
<proteinExistence type="predicted"/>
<dbReference type="SUPFAM" id="SSF52980">
    <property type="entry name" value="Restriction endonuclease-like"/>
    <property type="match status" value="1"/>
</dbReference>
<evidence type="ECO:0000259" key="1">
    <source>
        <dbReference type="Pfam" id="PF05685"/>
    </source>
</evidence>
<sequence>MSQTSTLNLTFEEYLVYDDGTDNRYELVNGELIMVPLPSADHADIIDLLLEIFRAEIRKLNLPLKASDKVGVYIGKSSATGREYSRNPDICVMQSEAWLSLKANKTAAVLKTPPVLVVEVVSKNRADDYVDKVDEYQRIGITEYWIVDRREYKISVLLLNDGCYNVTEFRGSNRIISATFPEIALSAEQILSV</sequence>
<dbReference type="InterPro" id="IPR011335">
    <property type="entry name" value="Restrct_endonuc-II-like"/>
</dbReference>
<dbReference type="InterPro" id="IPR008538">
    <property type="entry name" value="Uma2"/>
</dbReference>
<comment type="caution">
    <text evidence="2">The sequence shown here is derived from an EMBL/GenBank/DDBJ whole genome shotgun (WGS) entry which is preliminary data.</text>
</comment>
<dbReference type="PANTHER" id="PTHR34107:SF2">
    <property type="entry name" value="SLL0888 PROTEIN"/>
    <property type="match status" value="1"/>
</dbReference>
<accession>A0A0D9A2H9</accession>
<feature type="domain" description="Putative restriction endonuclease" evidence="1">
    <location>
        <begin position="11"/>
        <end position="187"/>
    </location>
</feature>
<gene>
    <name evidence="2" type="ORF">UH38_01100</name>
</gene>
<dbReference type="CDD" id="cd06260">
    <property type="entry name" value="DUF820-like"/>
    <property type="match status" value="1"/>
</dbReference>
<dbReference type="PANTHER" id="PTHR34107">
    <property type="entry name" value="SLL0198 PROTEIN-RELATED"/>
    <property type="match status" value="1"/>
</dbReference>
<evidence type="ECO:0000313" key="3">
    <source>
        <dbReference type="Proteomes" id="UP000032452"/>
    </source>
</evidence>
<dbReference type="Gene3D" id="3.90.1570.10">
    <property type="entry name" value="tt1808, chain A"/>
    <property type="match status" value="1"/>
</dbReference>
<dbReference type="Pfam" id="PF05685">
    <property type="entry name" value="Uma2"/>
    <property type="match status" value="1"/>
</dbReference>
<dbReference type="PATRIC" id="fig|1618023.3.peg.1452"/>
<dbReference type="Proteomes" id="UP000032452">
    <property type="component" value="Unassembled WGS sequence"/>
</dbReference>
<dbReference type="RefSeq" id="WP_045053031.1">
    <property type="nucleotide sequence ID" value="NZ_CAWMDP010000017.1"/>
</dbReference>
<name>A0A0D9A2H9_9CYAN</name>
<dbReference type="EMBL" id="JYON01000001">
    <property type="protein sequence ID" value="KJH73671.1"/>
    <property type="molecule type" value="Genomic_DNA"/>
</dbReference>
<protein>
    <recommendedName>
        <fullName evidence="1">Putative restriction endonuclease domain-containing protein</fullName>
    </recommendedName>
</protein>
<dbReference type="OrthoDB" id="428427at2"/>
<dbReference type="InterPro" id="IPR012296">
    <property type="entry name" value="Nuclease_put_TT1808"/>
</dbReference>
<dbReference type="STRING" id="1618023.UH38_01100"/>
<dbReference type="AlphaFoldDB" id="A0A0D9A2H9"/>
<keyword evidence="3" id="KW-1185">Reference proteome</keyword>
<reference evidence="2 3" key="1">
    <citation type="submission" date="2015-02" db="EMBL/GenBank/DDBJ databases">
        <title>Draft genome of a novel marine cyanobacterium (Chroococcales) isolated from South Atlantic Ocean.</title>
        <authorList>
            <person name="Rigonato J."/>
            <person name="Alvarenga D.O."/>
            <person name="Branco L.H."/>
            <person name="Varani A.M."/>
            <person name="Brandini F.P."/>
            <person name="Fiore M.F."/>
        </authorList>
    </citation>
    <scope>NUCLEOTIDE SEQUENCE [LARGE SCALE GENOMIC DNA]</scope>
    <source>
        <strain evidence="2 3">CENA595</strain>
    </source>
</reference>
<organism evidence="2 3">
    <name type="scientific">Aliterella atlantica CENA595</name>
    <dbReference type="NCBI Taxonomy" id="1618023"/>
    <lineage>
        <taxon>Bacteria</taxon>
        <taxon>Bacillati</taxon>
        <taxon>Cyanobacteriota</taxon>
        <taxon>Cyanophyceae</taxon>
        <taxon>Chroococcidiopsidales</taxon>
        <taxon>Aliterellaceae</taxon>
        <taxon>Aliterella</taxon>
    </lineage>
</organism>